<dbReference type="Proteomes" id="UP000324479">
    <property type="component" value="Unassembled WGS sequence"/>
</dbReference>
<dbReference type="EMBL" id="VWOX01000002">
    <property type="protein sequence ID" value="KAA5546129.1"/>
    <property type="molecule type" value="Genomic_DNA"/>
</dbReference>
<evidence type="ECO:0000313" key="5">
    <source>
        <dbReference type="EMBL" id="KAA5546129.1"/>
    </source>
</evidence>
<comment type="caution">
    <text evidence="5">The sequence shown here is derived from an EMBL/GenBank/DDBJ whole genome shotgun (WGS) entry which is preliminary data.</text>
</comment>
<dbReference type="Gene3D" id="3.90.550.10">
    <property type="entry name" value="Spore Coat Polysaccharide Biosynthesis Protein SpsA, Chain A"/>
    <property type="match status" value="1"/>
</dbReference>
<dbReference type="RefSeq" id="WP_150075136.1">
    <property type="nucleotide sequence ID" value="NZ_VWOX01000002.1"/>
</dbReference>
<dbReference type="Pfam" id="PF00535">
    <property type="entry name" value="Glycos_transf_2"/>
    <property type="match status" value="1"/>
</dbReference>
<dbReference type="SUPFAM" id="SSF53448">
    <property type="entry name" value="Nucleotide-diphospho-sugar transferases"/>
    <property type="match status" value="1"/>
</dbReference>
<dbReference type="InterPro" id="IPR001173">
    <property type="entry name" value="Glyco_trans_2-like"/>
</dbReference>
<dbReference type="InterPro" id="IPR050834">
    <property type="entry name" value="Glycosyltransf_2"/>
</dbReference>
<keyword evidence="3 5" id="KW-0808">Transferase</keyword>
<feature type="domain" description="Glycosyltransferase 2-like" evidence="4">
    <location>
        <begin position="33"/>
        <end position="194"/>
    </location>
</feature>
<organism evidence="5 6">
    <name type="scientific">Roseiconus nitratireducens</name>
    <dbReference type="NCBI Taxonomy" id="2605748"/>
    <lineage>
        <taxon>Bacteria</taxon>
        <taxon>Pseudomonadati</taxon>
        <taxon>Planctomycetota</taxon>
        <taxon>Planctomycetia</taxon>
        <taxon>Pirellulales</taxon>
        <taxon>Pirellulaceae</taxon>
        <taxon>Roseiconus</taxon>
    </lineage>
</organism>
<sequence length="329" mass="37056">MDSIGESFQVTTELGAVRHEQTTGCEGGDPLLSIVMAVHDGADYLPAAIDSILNQTFSQFEFLIVDDGSDSATKEILSQISDSRVQIITQSQQGLTRSLNTGLAKARGKYIARMDADDVAFPDRLERQFQYLEANPDVVALGTNVVYIDRDNRSLFMRRLPVNHDEIIKCQLSDWGGFLVHPSVMMRSQSVREIGGYDDSFRYAQDYDLWFRLADTGKLANLSSPLLYYRIHGKGLTQSRQNEQAQCREAILNRELAKRGYPTSIPLPDPYRIRINDARWMLKASARDGYVGTCLKSSARVIRSSIRDLALCPWLIGKCMFHSVFKTKL</sequence>
<evidence type="ECO:0000259" key="4">
    <source>
        <dbReference type="Pfam" id="PF00535"/>
    </source>
</evidence>
<keyword evidence="6" id="KW-1185">Reference proteome</keyword>
<dbReference type="InterPro" id="IPR029044">
    <property type="entry name" value="Nucleotide-diphossugar_trans"/>
</dbReference>
<evidence type="ECO:0000313" key="6">
    <source>
        <dbReference type="Proteomes" id="UP000324479"/>
    </source>
</evidence>
<accession>A0A5M6DIV3</accession>
<dbReference type="AlphaFoldDB" id="A0A5M6DIV3"/>
<comment type="similarity">
    <text evidence="1">Belongs to the glycosyltransferase 2 family.</text>
</comment>
<proteinExistence type="inferred from homology"/>
<reference evidence="5 6" key="1">
    <citation type="submission" date="2019-08" db="EMBL/GenBank/DDBJ databases">
        <authorList>
            <person name="Dhanesh K."/>
            <person name="Kumar G."/>
            <person name="Sasikala C."/>
            <person name="Venkata Ramana C."/>
        </authorList>
    </citation>
    <scope>NUCLEOTIDE SEQUENCE [LARGE SCALE GENOMIC DNA]</scope>
    <source>
        <strain evidence="5 6">JC645</strain>
    </source>
</reference>
<dbReference type="GO" id="GO:0016757">
    <property type="term" value="F:glycosyltransferase activity"/>
    <property type="evidence" value="ECO:0007669"/>
    <property type="project" value="UniProtKB-KW"/>
</dbReference>
<protein>
    <submittedName>
        <fullName evidence="5">Glycosyltransferase</fullName>
    </submittedName>
</protein>
<dbReference type="PANTHER" id="PTHR43685">
    <property type="entry name" value="GLYCOSYLTRANSFERASE"/>
    <property type="match status" value="1"/>
</dbReference>
<evidence type="ECO:0000256" key="2">
    <source>
        <dbReference type="ARBA" id="ARBA00022676"/>
    </source>
</evidence>
<keyword evidence="2" id="KW-0328">Glycosyltransferase</keyword>
<gene>
    <name evidence="5" type="ORF">FYK55_04325</name>
</gene>
<evidence type="ECO:0000256" key="1">
    <source>
        <dbReference type="ARBA" id="ARBA00006739"/>
    </source>
</evidence>
<evidence type="ECO:0000256" key="3">
    <source>
        <dbReference type="ARBA" id="ARBA00022679"/>
    </source>
</evidence>
<name>A0A5M6DIV3_9BACT</name>
<dbReference type="PANTHER" id="PTHR43685:SF5">
    <property type="entry name" value="GLYCOSYLTRANSFERASE EPSE-RELATED"/>
    <property type="match status" value="1"/>
</dbReference>